<evidence type="ECO:0000256" key="1">
    <source>
        <dbReference type="ARBA" id="ARBA00004613"/>
    </source>
</evidence>
<evidence type="ECO:0000313" key="13">
    <source>
        <dbReference type="Proteomes" id="UP000663088"/>
    </source>
</evidence>
<dbReference type="PANTHER" id="PTHR11954">
    <property type="entry name" value="D-DOPACHROME DECARBOXYLASE"/>
    <property type="match status" value="1"/>
</dbReference>
<evidence type="ECO:0000256" key="2">
    <source>
        <dbReference type="ARBA" id="ARBA00022514"/>
    </source>
</evidence>
<dbReference type="EC" id="5.3.3.12" evidence="7"/>
<evidence type="ECO:0000256" key="6">
    <source>
        <dbReference type="ARBA" id="ARBA00036823"/>
    </source>
</evidence>
<dbReference type="Proteomes" id="UP000663088">
    <property type="component" value="Chromosome"/>
</dbReference>
<evidence type="ECO:0000256" key="4">
    <source>
        <dbReference type="ARBA" id="ARBA00023235"/>
    </source>
</evidence>
<keyword evidence="3" id="KW-0964">Secreted</keyword>
<evidence type="ECO:0000256" key="7">
    <source>
        <dbReference type="ARBA" id="ARBA00038932"/>
    </source>
</evidence>
<dbReference type="Pfam" id="PF01187">
    <property type="entry name" value="MIF"/>
    <property type="match status" value="1"/>
</dbReference>
<proteinExistence type="predicted"/>
<protein>
    <recommendedName>
        <fullName evidence="11">L-dopachrome isomerase</fullName>
        <ecNumber evidence="8">5.3.2.1</ecNumber>
        <ecNumber evidence="7">5.3.3.12</ecNumber>
    </recommendedName>
    <alternativeName>
        <fullName evidence="9">L-dopachrome tautomerase</fullName>
    </alternativeName>
    <alternativeName>
        <fullName evidence="10">Phenylpyruvate tautomerase</fullName>
    </alternativeName>
</protein>
<reference evidence="12 13" key="1">
    <citation type="submission" date="2020-12" db="EMBL/GenBank/DDBJ databases">
        <authorList>
            <person name="Awala S.I."/>
            <person name="Gwak J.-H."/>
            <person name="Kim S.-J."/>
            <person name="Rhee S.-K."/>
        </authorList>
    </citation>
    <scope>NUCLEOTIDE SEQUENCE [LARGE SCALE GENOMIC DNA]</scope>
    <source>
        <strain evidence="12 13">IT5</strain>
    </source>
</reference>
<name>A0ABX7PSV9_9BACT</name>
<dbReference type="InterPro" id="IPR014347">
    <property type="entry name" value="Tautomerase/MIF_sf"/>
</dbReference>
<organism evidence="12 13">
    <name type="scientific">Candidatus Methylacidiphilum infernorum</name>
    <dbReference type="NCBI Taxonomy" id="511746"/>
    <lineage>
        <taxon>Bacteria</taxon>
        <taxon>Pseudomonadati</taxon>
        <taxon>Verrucomicrobiota</taxon>
        <taxon>Methylacidiphilae</taxon>
        <taxon>Methylacidiphilales</taxon>
        <taxon>Methylacidiphilaceae</taxon>
        <taxon>Methylacidiphilum (ex Ratnadevi et al. 2023)</taxon>
    </lineage>
</organism>
<evidence type="ECO:0000256" key="3">
    <source>
        <dbReference type="ARBA" id="ARBA00022525"/>
    </source>
</evidence>
<dbReference type="RefSeq" id="WP_206843381.1">
    <property type="nucleotide sequence ID" value="NZ_CP065956.1"/>
</dbReference>
<dbReference type="EC" id="5.3.2.1" evidence="8"/>
<keyword evidence="13" id="KW-1185">Reference proteome</keyword>
<keyword evidence="4" id="KW-0413">Isomerase</keyword>
<evidence type="ECO:0000256" key="10">
    <source>
        <dbReference type="ARBA" id="ARBA00041912"/>
    </source>
</evidence>
<dbReference type="SUPFAM" id="SSF55331">
    <property type="entry name" value="Tautomerase/MIF"/>
    <property type="match status" value="1"/>
</dbReference>
<dbReference type="EMBL" id="CP065956">
    <property type="protein sequence ID" value="QSR85900.1"/>
    <property type="molecule type" value="Genomic_DNA"/>
</dbReference>
<evidence type="ECO:0000313" key="12">
    <source>
        <dbReference type="EMBL" id="QSR85900.1"/>
    </source>
</evidence>
<dbReference type="PANTHER" id="PTHR11954:SF6">
    <property type="entry name" value="MACROPHAGE MIGRATION INHIBITORY FACTOR"/>
    <property type="match status" value="1"/>
</dbReference>
<evidence type="ECO:0000256" key="11">
    <source>
        <dbReference type="ARBA" id="ARBA00042730"/>
    </source>
</evidence>
<dbReference type="Gene3D" id="3.30.429.10">
    <property type="entry name" value="Macrophage Migration Inhibitory Factor"/>
    <property type="match status" value="1"/>
</dbReference>
<dbReference type="InterPro" id="IPR001398">
    <property type="entry name" value="Macrophage_inhib_fac"/>
</dbReference>
<accession>A0ABX7PSV9</accession>
<evidence type="ECO:0000256" key="5">
    <source>
        <dbReference type="ARBA" id="ARBA00036735"/>
    </source>
</evidence>
<sequence length="115" mass="13034">MPYLSIETNVSLTEREQKELVEAASRFIVEKMNKPQAYTMVSLAGVKRILFAGNEDPAAFVELRAINLPLERCGEFSREICSLLEKHCGIKAERVFINFSDVSAKLWGYNRTTFG</sequence>
<evidence type="ECO:0000256" key="9">
    <source>
        <dbReference type="ARBA" id="ARBA00041631"/>
    </source>
</evidence>
<keyword evidence="2" id="KW-0202">Cytokine</keyword>
<comment type="catalytic activity">
    <reaction evidence="5">
        <text>3-phenylpyruvate = enol-phenylpyruvate</text>
        <dbReference type="Rhea" id="RHEA:17097"/>
        <dbReference type="ChEBI" id="CHEBI:16815"/>
        <dbReference type="ChEBI" id="CHEBI:18005"/>
        <dbReference type="EC" id="5.3.2.1"/>
    </reaction>
</comment>
<comment type="subcellular location">
    <subcellularLocation>
        <location evidence="1">Secreted</location>
    </subcellularLocation>
</comment>
<evidence type="ECO:0000256" key="8">
    <source>
        <dbReference type="ARBA" id="ARBA00039086"/>
    </source>
</evidence>
<comment type="catalytic activity">
    <reaction evidence="6">
        <text>L-dopachrome = 5,6-dihydroxyindole-2-carboxylate</text>
        <dbReference type="Rhea" id="RHEA:13041"/>
        <dbReference type="ChEBI" id="CHEBI:16875"/>
        <dbReference type="ChEBI" id="CHEBI:57509"/>
        <dbReference type="EC" id="5.3.3.12"/>
    </reaction>
</comment>
<gene>
    <name evidence="12" type="ORF">EM20IM_05060</name>
</gene>